<dbReference type="RefSeq" id="WP_057645960.1">
    <property type="nucleotide sequence ID" value="NZ_LLXU01000062.1"/>
</dbReference>
<evidence type="ECO:0000313" key="8">
    <source>
        <dbReference type="EMBL" id="KRG45571.1"/>
    </source>
</evidence>
<keyword evidence="7" id="KW-0119">Carbohydrate metabolism</keyword>
<reference evidence="8 9" key="1">
    <citation type="submission" date="2015-10" db="EMBL/GenBank/DDBJ databases">
        <title>Genome sequencing and analysis of members of genus Stenotrophomonas.</title>
        <authorList>
            <person name="Patil P.P."/>
            <person name="Midha S."/>
            <person name="Patil P.B."/>
        </authorList>
    </citation>
    <scope>NUCLEOTIDE SEQUENCE [LARGE SCALE GENOMIC DNA]</scope>
    <source>
        <strain evidence="8 9">JCM 16536</strain>
    </source>
</reference>
<keyword evidence="6" id="KW-0326">Glycosidase</keyword>
<sequence length="370" mass="40610">MVQRAGAVSLPPCPAAAAWPYWQAFSARHIQPDGRVVDFATPDQRSTSEGQSYGLFFALVNNDQPLFERILGWTRQNLMDGRPYEMLPAWLWGRAADGQWRVLDENNATDSDLWISYCLLEAGRLWERAGYVSAGLRKLQLVREQVLAKVPGLGQMLLPGRTGFHAGTRWTFNPSYVPLQLLRRFASADPKGPWRSMIAGSARMISGSAPVGFAADWIGWDGSAFGIDPAKGPLGSYDAIRVYLWAGMLDRADPLRANLLRDLSGPAQMLRAQGTFAEKIDVQRGVGTGNAPVGFAAALLPYLSALGEGALLKTQQQRVPAANSAAANALPYYERNLVLFGQGWLENRYRFAADGRLLPAWRLKPCSATT</sequence>
<evidence type="ECO:0000256" key="4">
    <source>
        <dbReference type="ARBA" id="ARBA00022801"/>
    </source>
</evidence>
<dbReference type="InterPro" id="IPR012341">
    <property type="entry name" value="6hp_glycosidase-like_sf"/>
</dbReference>
<dbReference type="Gene3D" id="1.50.10.10">
    <property type="match status" value="1"/>
</dbReference>
<dbReference type="Pfam" id="PF01270">
    <property type="entry name" value="Glyco_hydro_8"/>
    <property type="match status" value="1"/>
</dbReference>
<comment type="similarity">
    <text evidence="2">Belongs to the glycosyl hydrolase 8 (cellulase D) family.</text>
</comment>
<organism evidence="8 9">
    <name type="scientific">Stenotrophomonas panacihumi</name>
    <dbReference type="NCBI Taxonomy" id="676599"/>
    <lineage>
        <taxon>Bacteria</taxon>
        <taxon>Pseudomonadati</taxon>
        <taxon>Pseudomonadota</taxon>
        <taxon>Gammaproteobacteria</taxon>
        <taxon>Lysobacterales</taxon>
        <taxon>Lysobacteraceae</taxon>
        <taxon>Stenotrophomonas</taxon>
    </lineage>
</organism>
<dbReference type="GO" id="GO:0030245">
    <property type="term" value="P:cellulose catabolic process"/>
    <property type="evidence" value="ECO:0007669"/>
    <property type="project" value="UniProtKB-KW"/>
</dbReference>
<dbReference type="EMBL" id="LLXU01000062">
    <property type="protein sequence ID" value="KRG45571.1"/>
    <property type="molecule type" value="Genomic_DNA"/>
</dbReference>
<gene>
    <name evidence="8" type="ORF">ARC20_07515</name>
</gene>
<evidence type="ECO:0000256" key="1">
    <source>
        <dbReference type="ARBA" id="ARBA00000966"/>
    </source>
</evidence>
<protein>
    <recommendedName>
        <fullName evidence="3">cellulase</fullName>
        <ecNumber evidence="3">3.2.1.4</ecNumber>
    </recommendedName>
</protein>
<comment type="caution">
    <text evidence="8">The sequence shown here is derived from an EMBL/GenBank/DDBJ whole genome shotgun (WGS) entry which is preliminary data.</text>
</comment>
<dbReference type="InterPro" id="IPR008928">
    <property type="entry name" value="6-hairpin_glycosidase_sf"/>
</dbReference>
<keyword evidence="9" id="KW-1185">Reference proteome</keyword>
<dbReference type="SUPFAM" id="SSF48208">
    <property type="entry name" value="Six-hairpin glycosidases"/>
    <property type="match status" value="1"/>
</dbReference>
<evidence type="ECO:0000256" key="5">
    <source>
        <dbReference type="ARBA" id="ARBA00023001"/>
    </source>
</evidence>
<comment type="catalytic activity">
    <reaction evidence="1">
        <text>Endohydrolysis of (1-&gt;4)-beta-D-glucosidic linkages in cellulose, lichenin and cereal beta-D-glucans.</text>
        <dbReference type="EC" id="3.2.1.4"/>
    </reaction>
</comment>
<proteinExistence type="inferred from homology"/>
<evidence type="ECO:0000256" key="6">
    <source>
        <dbReference type="ARBA" id="ARBA00023295"/>
    </source>
</evidence>
<dbReference type="AlphaFoldDB" id="A0A0R0AYF9"/>
<evidence type="ECO:0000256" key="7">
    <source>
        <dbReference type="ARBA" id="ARBA00023326"/>
    </source>
</evidence>
<dbReference type="GO" id="GO:0008810">
    <property type="term" value="F:cellulase activity"/>
    <property type="evidence" value="ECO:0007669"/>
    <property type="project" value="UniProtKB-EC"/>
</dbReference>
<name>A0A0R0AYF9_9GAMM</name>
<evidence type="ECO:0000256" key="3">
    <source>
        <dbReference type="ARBA" id="ARBA00012601"/>
    </source>
</evidence>
<evidence type="ECO:0000256" key="2">
    <source>
        <dbReference type="ARBA" id="ARBA00009209"/>
    </source>
</evidence>
<dbReference type="PRINTS" id="PR00735">
    <property type="entry name" value="GLHYDRLASE8"/>
</dbReference>
<dbReference type="EC" id="3.2.1.4" evidence="3"/>
<accession>A0A0R0AYF9</accession>
<evidence type="ECO:0000313" key="9">
    <source>
        <dbReference type="Proteomes" id="UP000051802"/>
    </source>
</evidence>
<dbReference type="InterPro" id="IPR002037">
    <property type="entry name" value="Glyco_hydro_8"/>
</dbReference>
<keyword evidence="4" id="KW-0378">Hydrolase</keyword>
<keyword evidence="5" id="KW-0136">Cellulose degradation</keyword>
<keyword evidence="7" id="KW-0624">Polysaccharide degradation</keyword>
<dbReference type="Proteomes" id="UP000051802">
    <property type="component" value="Unassembled WGS sequence"/>
</dbReference>
<dbReference type="OrthoDB" id="9766708at2"/>
<dbReference type="STRING" id="676599.ARC20_07515"/>
<dbReference type="NCBIfam" id="NF008305">
    <property type="entry name" value="PRK11097.1"/>
    <property type="match status" value="1"/>
</dbReference>